<evidence type="ECO:0000256" key="3">
    <source>
        <dbReference type="ARBA" id="ARBA00022679"/>
    </source>
</evidence>
<evidence type="ECO:0000256" key="6">
    <source>
        <dbReference type="ARBA" id="ARBA00022786"/>
    </source>
</evidence>
<keyword evidence="4" id="KW-0479">Metal-binding</keyword>
<organism evidence="10 11">
    <name type="scientific">Lupinus luteus</name>
    <name type="common">European yellow lupine</name>
    <dbReference type="NCBI Taxonomy" id="3873"/>
    <lineage>
        <taxon>Eukaryota</taxon>
        <taxon>Viridiplantae</taxon>
        <taxon>Streptophyta</taxon>
        <taxon>Embryophyta</taxon>
        <taxon>Tracheophyta</taxon>
        <taxon>Spermatophyta</taxon>
        <taxon>Magnoliopsida</taxon>
        <taxon>eudicotyledons</taxon>
        <taxon>Gunneridae</taxon>
        <taxon>Pentapetalae</taxon>
        <taxon>rosids</taxon>
        <taxon>fabids</taxon>
        <taxon>Fabales</taxon>
        <taxon>Fabaceae</taxon>
        <taxon>Papilionoideae</taxon>
        <taxon>50 kb inversion clade</taxon>
        <taxon>genistoids sensu lato</taxon>
        <taxon>core genistoids</taxon>
        <taxon>Genisteae</taxon>
        <taxon>Lupinus</taxon>
    </lineage>
</organism>
<dbReference type="InterPro" id="IPR039525">
    <property type="entry name" value="RNF126-like_zinc-ribbon"/>
</dbReference>
<dbReference type="Gene3D" id="3.30.40.10">
    <property type="entry name" value="Zinc/RING finger domain, C3HC4 (zinc finger)"/>
    <property type="match status" value="1"/>
</dbReference>
<dbReference type="SMART" id="SM00184">
    <property type="entry name" value="RING"/>
    <property type="match status" value="1"/>
</dbReference>
<dbReference type="InterPro" id="IPR001841">
    <property type="entry name" value="Znf_RING"/>
</dbReference>
<reference evidence="10 11" key="1">
    <citation type="submission" date="2024-03" db="EMBL/GenBank/DDBJ databases">
        <authorList>
            <person name="Martinez-Hernandez J."/>
        </authorList>
    </citation>
    <scope>NUCLEOTIDE SEQUENCE [LARGE SCALE GENOMIC DNA]</scope>
</reference>
<keyword evidence="11" id="KW-1185">Reference proteome</keyword>
<gene>
    <name evidence="10" type="ORF">LLUT_LOCUS11893</name>
</gene>
<dbReference type="CDD" id="cd16454">
    <property type="entry name" value="RING-H2_PA-TM-RING"/>
    <property type="match status" value="1"/>
</dbReference>
<dbReference type="PANTHER" id="PTHR15710:SF240">
    <property type="entry name" value="RING-TYPE E3 UBIQUITIN TRANSFERASE"/>
    <property type="match status" value="1"/>
</dbReference>
<dbReference type="SUPFAM" id="SSF57850">
    <property type="entry name" value="RING/U-box"/>
    <property type="match status" value="1"/>
</dbReference>
<dbReference type="Proteomes" id="UP001497480">
    <property type="component" value="Unassembled WGS sequence"/>
</dbReference>
<evidence type="ECO:0000256" key="5">
    <source>
        <dbReference type="ARBA" id="ARBA00022771"/>
    </source>
</evidence>
<dbReference type="EC" id="2.3.2.27" evidence="2"/>
<evidence type="ECO:0000313" key="11">
    <source>
        <dbReference type="Proteomes" id="UP001497480"/>
    </source>
</evidence>
<dbReference type="Pfam" id="PF13639">
    <property type="entry name" value="zf-RING_2"/>
    <property type="match status" value="1"/>
</dbReference>
<evidence type="ECO:0000256" key="2">
    <source>
        <dbReference type="ARBA" id="ARBA00012483"/>
    </source>
</evidence>
<evidence type="ECO:0000259" key="9">
    <source>
        <dbReference type="PROSITE" id="PS50089"/>
    </source>
</evidence>
<sequence length="264" mass="28614">MSTAEAELITYWCHECDMSVALTRSQSPSPLLCPHCLTQSLELMDSPFHQNDAASPLSIFDSPFLHSLIFTTNPNDAVSGNDVVVEDPLSLLYPTTLTPSKPRASETVPVIAVTSSLLLNLDPNGVVLCAVCKDDIAVNDNAMTLPCNHLYHSDCITPWLLNHDSCPLCRFRVVEAEEKGEDGGGGGDGERAREIRRQLTVAMARLLELMEEEDEEDLYGLRTTLNHIASRNGILHEDSDGSVVNESVIVSVGGVGDGGEEQLP</sequence>
<evidence type="ECO:0000256" key="4">
    <source>
        <dbReference type="ARBA" id="ARBA00022723"/>
    </source>
</evidence>
<dbReference type="Pfam" id="PF14369">
    <property type="entry name" value="Zn_ribbon_19"/>
    <property type="match status" value="1"/>
</dbReference>
<dbReference type="PROSITE" id="PS50089">
    <property type="entry name" value="ZF_RING_2"/>
    <property type="match status" value="1"/>
</dbReference>
<evidence type="ECO:0000256" key="8">
    <source>
        <dbReference type="PROSITE-ProRule" id="PRU00175"/>
    </source>
</evidence>
<protein>
    <recommendedName>
        <fullName evidence="2">RING-type E3 ubiquitin transferase</fullName>
        <ecNumber evidence="2">2.3.2.27</ecNumber>
    </recommendedName>
</protein>
<evidence type="ECO:0000256" key="7">
    <source>
        <dbReference type="ARBA" id="ARBA00022833"/>
    </source>
</evidence>
<dbReference type="AlphaFoldDB" id="A0AAV1WNI4"/>
<dbReference type="GO" id="GO:0008270">
    <property type="term" value="F:zinc ion binding"/>
    <property type="evidence" value="ECO:0007669"/>
    <property type="project" value="UniProtKB-KW"/>
</dbReference>
<accession>A0AAV1WNI4</accession>
<keyword evidence="5 8" id="KW-0863">Zinc-finger</keyword>
<evidence type="ECO:0000313" key="10">
    <source>
        <dbReference type="EMBL" id="CAL0310833.1"/>
    </source>
</evidence>
<keyword evidence="3" id="KW-0808">Transferase</keyword>
<dbReference type="GO" id="GO:0016567">
    <property type="term" value="P:protein ubiquitination"/>
    <property type="evidence" value="ECO:0007669"/>
    <property type="project" value="TreeGrafter"/>
</dbReference>
<dbReference type="EMBL" id="CAXHTB010000008">
    <property type="protein sequence ID" value="CAL0310833.1"/>
    <property type="molecule type" value="Genomic_DNA"/>
</dbReference>
<dbReference type="PANTHER" id="PTHR15710">
    <property type="entry name" value="E3 UBIQUITIN-PROTEIN LIGASE PRAJA"/>
    <property type="match status" value="1"/>
</dbReference>
<comment type="caution">
    <text evidence="10">The sequence shown here is derived from an EMBL/GenBank/DDBJ whole genome shotgun (WGS) entry which is preliminary data.</text>
</comment>
<name>A0AAV1WNI4_LUPLU</name>
<evidence type="ECO:0000256" key="1">
    <source>
        <dbReference type="ARBA" id="ARBA00000900"/>
    </source>
</evidence>
<keyword evidence="6" id="KW-0833">Ubl conjugation pathway</keyword>
<proteinExistence type="predicted"/>
<comment type="catalytic activity">
    <reaction evidence="1">
        <text>S-ubiquitinyl-[E2 ubiquitin-conjugating enzyme]-L-cysteine + [acceptor protein]-L-lysine = [E2 ubiquitin-conjugating enzyme]-L-cysteine + N(6)-ubiquitinyl-[acceptor protein]-L-lysine.</text>
        <dbReference type="EC" id="2.3.2.27"/>
    </reaction>
</comment>
<keyword evidence="7" id="KW-0862">Zinc</keyword>
<dbReference type="GO" id="GO:0005737">
    <property type="term" value="C:cytoplasm"/>
    <property type="evidence" value="ECO:0007669"/>
    <property type="project" value="TreeGrafter"/>
</dbReference>
<dbReference type="InterPro" id="IPR013083">
    <property type="entry name" value="Znf_RING/FYVE/PHD"/>
</dbReference>
<dbReference type="GO" id="GO:0061630">
    <property type="term" value="F:ubiquitin protein ligase activity"/>
    <property type="evidence" value="ECO:0007669"/>
    <property type="project" value="UniProtKB-EC"/>
</dbReference>
<feature type="domain" description="RING-type" evidence="9">
    <location>
        <begin position="129"/>
        <end position="170"/>
    </location>
</feature>